<keyword evidence="9" id="KW-1185">Reference proteome</keyword>
<feature type="region of interest" description="Disordered" evidence="6">
    <location>
        <begin position="294"/>
        <end position="321"/>
    </location>
</feature>
<evidence type="ECO:0000256" key="6">
    <source>
        <dbReference type="SAM" id="MobiDB-lite"/>
    </source>
</evidence>
<dbReference type="SMART" id="SM00249">
    <property type="entry name" value="PHD"/>
    <property type="match status" value="1"/>
</dbReference>
<gene>
    <name evidence="8" type="ORF">L1049_003169</name>
</gene>
<evidence type="ECO:0000256" key="3">
    <source>
        <dbReference type="ARBA" id="ARBA00022833"/>
    </source>
</evidence>
<reference evidence="8 9" key="1">
    <citation type="journal article" date="2024" name="Plant J.">
        <title>Genome sequences and population genomics reveal climatic adaptation and genomic divergence between two closely related sweetgum species.</title>
        <authorList>
            <person name="Xu W.Q."/>
            <person name="Ren C.Q."/>
            <person name="Zhang X.Y."/>
            <person name="Comes H.P."/>
            <person name="Liu X.H."/>
            <person name="Li Y.G."/>
            <person name="Kettle C.J."/>
            <person name="Jalonen R."/>
            <person name="Gaisberger H."/>
            <person name="Ma Y.Z."/>
            <person name="Qiu Y.X."/>
        </authorList>
    </citation>
    <scope>NUCLEOTIDE SEQUENCE [LARGE SCALE GENOMIC DNA]</scope>
    <source>
        <strain evidence="8">Hangzhou</strain>
    </source>
</reference>
<protein>
    <recommendedName>
        <fullName evidence="7">Zinc finger PHD-type domain-containing protein</fullName>
    </recommendedName>
</protein>
<dbReference type="Pfam" id="PF00628">
    <property type="entry name" value="PHD"/>
    <property type="match status" value="1"/>
</dbReference>
<dbReference type="SUPFAM" id="SSF57903">
    <property type="entry name" value="FYVE/PHD zinc finger"/>
    <property type="match status" value="1"/>
</dbReference>
<dbReference type="InterPro" id="IPR057765">
    <property type="entry name" value="MS1-like_ubiquitin"/>
</dbReference>
<accession>A0AAP0NG99</accession>
<keyword evidence="5" id="KW-0804">Transcription</keyword>
<evidence type="ECO:0000313" key="8">
    <source>
        <dbReference type="EMBL" id="KAK9272792.1"/>
    </source>
</evidence>
<dbReference type="AlphaFoldDB" id="A0AAP0NG99"/>
<keyword evidence="2" id="KW-0863">Zinc-finger</keyword>
<keyword evidence="3" id="KW-0862">Zinc</keyword>
<keyword evidence="1" id="KW-0479">Metal-binding</keyword>
<evidence type="ECO:0000313" key="9">
    <source>
        <dbReference type="Proteomes" id="UP001415857"/>
    </source>
</evidence>
<dbReference type="EMBL" id="JBBPBK010000013">
    <property type="protein sequence ID" value="KAK9272792.1"/>
    <property type="molecule type" value="Genomic_DNA"/>
</dbReference>
<dbReference type="InterPro" id="IPR059080">
    <property type="entry name" value="WHD_PTC1"/>
</dbReference>
<name>A0AAP0NG99_LIQFO</name>
<evidence type="ECO:0000256" key="1">
    <source>
        <dbReference type="ARBA" id="ARBA00022723"/>
    </source>
</evidence>
<dbReference type="GO" id="GO:0008270">
    <property type="term" value="F:zinc ion binding"/>
    <property type="evidence" value="ECO:0007669"/>
    <property type="project" value="UniProtKB-KW"/>
</dbReference>
<keyword evidence="4" id="KW-0805">Transcription regulation</keyword>
<feature type="compositionally biased region" description="Low complexity" evidence="6">
    <location>
        <begin position="301"/>
        <end position="313"/>
    </location>
</feature>
<dbReference type="Proteomes" id="UP001415857">
    <property type="component" value="Unassembled WGS sequence"/>
</dbReference>
<dbReference type="Pfam" id="PF25874">
    <property type="entry name" value="WHD_plant_repro"/>
    <property type="match status" value="1"/>
</dbReference>
<dbReference type="PANTHER" id="PTHR46201">
    <property type="entry name" value="PHD FINGER PROTEIN MALE MEIOCYTE DEATH 1-RELATED"/>
    <property type="match status" value="1"/>
</dbReference>
<dbReference type="Pfam" id="PF25565">
    <property type="entry name" value="Ubiquitin_At1g33420"/>
    <property type="match status" value="1"/>
</dbReference>
<dbReference type="InterPro" id="IPR001965">
    <property type="entry name" value="Znf_PHD"/>
</dbReference>
<sequence>MSIPILEACRKRRRRPKLYGFHNFADQGSPINPSGPFRDNIRVFLRECAEVEDYNIDGMPAWCTLLVHESRNFVVPLYTIEERVKHSLHPFCDQCRSTGWSHHFVSKRKYHLIIPVDDGWNKPLDDGVFDLQTHLLHGLIHCNGFGHLLCINGIEGGSRFLCGRDIMDLWDRICTNLGTRKISVEDVSKKRSMDLRLLHGVAYGHPWFGRWGYKFLLGSFGVSENNYDRAIDFLSSIELDKIIQDFGNTNRYREIKQIIQYYRGLSETQLITIRDLLRVMLTLKSRAPAQKKSLMVATGASSSTSSTRPSPRTAVQNKQPLKDRSVKYKKFTTVIANMDSRWPERRLEYAAQVIVNALNERKENKFSHGGMSRQEVRDAARLHIGDTGLLDYVLKSMNNVIVGNHIVHRAVNPSTRVLEYTIHEHANRVLLNEMEPEIVAEPPPVPALLPGADVYWDVVFLYTNILLGYPESSSVELATRAVLDSKHFVKEWPFKDDDDQFLRFICRLMPTSRELKNELTREFPPGELVVVPPYATVGELKEAAQSAMRDTYCIMGQFVVTDIKDLEKMEDEEVLFGTVESGSEVWVRGIGMDLDSDLKYEGGPDNWTVRCQCGARDDDGERMVECDICEVWQHTLCSGIEDADAVPPLFVCPGCSACLCSQEMNLVLSLSVLMRCSCLQWLIMGWSSCTKTVGELLL</sequence>
<organism evidence="8 9">
    <name type="scientific">Liquidambar formosana</name>
    <name type="common">Formosan gum</name>
    <dbReference type="NCBI Taxonomy" id="63359"/>
    <lineage>
        <taxon>Eukaryota</taxon>
        <taxon>Viridiplantae</taxon>
        <taxon>Streptophyta</taxon>
        <taxon>Embryophyta</taxon>
        <taxon>Tracheophyta</taxon>
        <taxon>Spermatophyta</taxon>
        <taxon>Magnoliopsida</taxon>
        <taxon>eudicotyledons</taxon>
        <taxon>Gunneridae</taxon>
        <taxon>Pentapetalae</taxon>
        <taxon>Saxifragales</taxon>
        <taxon>Altingiaceae</taxon>
        <taxon>Liquidambar</taxon>
    </lineage>
</organism>
<proteinExistence type="predicted"/>
<dbReference type="CDD" id="cd15556">
    <property type="entry name" value="PHD_MMD1_like"/>
    <property type="match status" value="1"/>
</dbReference>
<evidence type="ECO:0000256" key="2">
    <source>
        <dbReference type="ARBA" id="ARBA00022771"/>
    </source>
</evidence>
<dbReference type="InterPro" id="IPR011011">
    <property type="entry name" value="Znf_FYVE_PHD"/>
</dbReference>
<feature type="domain" description="Zinc finger PHD-type" evidence="7">
    <location>
        <begin position="610"/>
        <end position="656"/>
    </location>
</feature>
<dbReference type="InterPro" id="IPR013083">
    <property type="entry name" value="Znf_RING/FYVE/PHD"/>
</dbReference>
<evidence type="ECO:0000259" key="7">
    <source>
        <dbReference type="SMART" id="SM00249"/>
    </source>
</evidence>
<dbReference type="PANTHER" id="PTHR46201:SF9">
    <property type="entry name" value="PHD FINGER PROTEIN MALE MEIOCYTE DEATH 1"/>
    <property type="match status" value="1"/>
</dbReference>
<dbReference type="InterPro" id="IPR019787">
    <property type="entry name" value="Znf_PHD-finger"/>
</dbReference>
<comment type="caution">
    <text evidence="8">The sequence shown here is derived from an EMBL/GenBank/DDBJ whole genome shotgun (WGS) entry which is preliminary data.</text>
</comment>
<dbReference type="InterPro" id="IPR019786">
    <property type="entry name" value="Zinc_finger_PHD-type_CS"/>
</dbReference>
<dbReference type="InterPro" id="IPR058054">
    <property type="entry name" value="Znf_MS1-like"/>
</dbReference>
<evidence type="ECO:0000256" key="4">
    <source>
        <dbReference type="ARBA" id="ARBA00023015"/>
    </source>
</evidence>
<dbReference type="Gene3D" id="3.30.40.10">
    <property type="entry name" value="Zinc/RING finger domain, C3HC4 (zinc finger)"/>
    <property type="match status" value="1"/>
</dbReference>
<dbReference type="PROSITE" id="PS01359">
    <property type="entry name" value="ZF_PHD_1"/>
    <property type="match status" value="1"/>
</dbReference>
<evidence type="ECO:0000256" key="5">
    <source>
        <dbReference type="ARBA" id="ARBA00023163"/>
    </source>
</evidence>